<accession>R7W4Y0</accession>
<dbReference type="AlphaFoldDB" id="R7W4Y0"/>
<evidence type="ECO:0000313" key="1">
    <source>
        <dbReference type="EnsemblPlants" id="EMT02231"/>
    </source>
</evidence>
<name>R7W4Y0_AEGTA</name>
<reference evidence="1" key="1">
    <citation type="submission" date="2015-06" db="UniProtKB">
        <authorList>
            <consortium name="EnsemblPlants"/>
        </authorList>
    </citation>
    <scope>IDENTIFICATION</scope>
</reference>
<organism evidence="1">
    <name type="scientific">Aegilops tauschii</name>
    <name type="common">Tausch's goatgrass</name>
    <name type="synonym">Aegilops squarrosa</name>
    <dbReference type="NCBI Taxonomy" id="37682"/>
    <lineage>
        <taxon>Eukaryota</taxon>
        <taxon>Viridiplantae</taxon>
        <taxon>Streptophyta</taxon>
        <taxon>Embryophyta</taxon>
        <taxon>Tracheophyta</taxon>
        <taxon>Spermatophyta</taxon>
        <taxon>Magnoliopsida</taxon>
        <taxon>Liliopsida</taxon>
        <taxon>Poales</taxon>
        <taxon>Poaceae</taxon>
        <taxon>BOP clade</taxon>
        <taxon>Pooideae</taxon>
        <taxon>Triticodae</taxon>
        <taxon>Triticeae</taxon>
        <taxon>Triticinae</taxon>
        <taxon>Aegilops</taxon>
    </lineage>
</organism>
<sequence length="103" mass="10802">MNENVLTPVRATTPTASSSCGLQQHIIPLLEVRILVCGGEAETALTGRGLDAEAERGDGEELGDELVDVLAWELWSAASKALMSPMGMDGGPGHTADYVITVH</sequence>
<proteinExistence type="predicted"/>
<dbReference type="EnsemblPlants" id="EMT02231">
    <property type="protein sequence ID" value="EMT02231"/>
    <property type="gene ID" value="F775_27638"/>
</dbReference>
<protein>
    <submittedName>
        <fullName evidence="1">Uncharacterized protein</fullName>
    </submittedName>
</protein>